<dbReference type="KEGG" id="zmm:Zmob_0645"/>
<dbReference type="HOGENOM" id="CLU_2511966_0_0_5"/>
<dbReference type="Proteomes" id="UP000001494">
    <property type="component" value="Chromosome"/>
</dbReference>
<accession>A0A0H3G118</accession>
<evidence type="ECO:0000313" key="1">
    <source>
        <dbReference type="EMBL" id="AEH62487.1"/>
    </source>
</evidence>
<protein>
    <submittedName>
        <fullName evidence="1">Uncharacterized protein</fullName>
    </submittedName>
</protein>
<proteinExistence type="predicted"/>
<dbReference type="AlphaFoldDB" id="A0A0H3G118"/>
<evidence type="ECO:0000313" key="2">
    <source>
        <dbReference type="Proteomes" id="UP000001494"/>
    </source>
</evidence>
<name>A0A0H3G118_ZYMMA</name>
<dbReference type="EMBL" id="CP002850">
    <property type="protein sequence ID" value="AEH62487.1"/>
    <property type="molecule type" value="Genomic_DNA"/>
</dbReference>
<sequence>MNQIFPVLFIDSLPSLYVRRNGCCSTCGMSLSFMGENININSLRSKNVFLKMSVFLAGHSPSNKGNRLKWRIRKEKRPFFTEREL</sequence>
<reference evidence="1 2" key="1">
    <citation type="journal article" date="2011" name="J. Bacteriol.">
        <title>Genome sequence of the ethanol-producing Zymomonas mobilis subsp. mobilis lectotype strain ATCC 10988.</title>
        <authorList>
            <person name="Pappas K.M."/>
            <person name="Kouvelis V.N."/>
            <person name="Saunders E."/>
            <person name="Brettin T.S."/>
            <person name="Bruce D."/>
            <person name="Detter C."/>
            <person name="Balakireva M."/>
            <person name="Han C.S."/>
            <person name="Savvakis G."/>
            <person name="Kyrpides N.C."/>
            <person name="Typas M.A."/>
        </authorList>
    </citation>
    <scope>NUCLEOTIDE SEQUENCE [LARGE SCALE GENOMIC DNA]</scope>
    <source>
        <strain evidence="2">ATCC 10988 / DSM 424 / CCUG 17860 / LMG 404 / NCIMB 8938 / NRRL B-806 / ZM1</strain>
    </source>
</reference>
<gene>
    <name evidence="1" type="ordered locus">Zmob_0645</name>
</gene>
<organism evidence="1 2">
    <name type="scientific">Zymomonas mobilis subsp. mobilis (strain ATCC 10988 / DSM 424 / LMG 404 / NCIMB 8938 / NRRL B-806 / ZM1)</name>
    <dbReference type="NCBI Taxonomy" id="555217"/>
    <lineage>
        <taxon>Bacteria</taxon>
        <taxon>Pseudomonadati</taxon>
        <taxon>Pseudomonadota</taxon>
        <taxon>Alphaproteobacteria</taxon>
        <taxon>Sphingomonadales</taxon>
        <taxon>Zymomonadaceae</taxon>
        <taxon>Zymomonas</taxon>
    </lineage>
</organism>